<dbReference type="Pfam" id="PF07589">
    <property type="entry name" value="PEP-CTERM"/>
    <property type="match status" value="1"/>
</dbReference>
<gene>
    <name evidence="2" type="ordered locus">ACMV_20430</name>
</gene>
<evidence type="ECO:0000313" key="3">
    <source>
        <dbReference type="Proteomes" id="UP000007100"/>
    </source>
</evidence>
<proteinExistence type="predicted"/>
<sequence length="257" mass="26553">MRLRTILLATGLVVGTAMGSAFAAPINLVTNGDFSSVTGGITGPTQFGTQATVATKQFISAWTGNNGYEIWYPSANAAVNVNATGQYTYTGLEKLWGASAPPSGPGTFVGLDGDQTNGVQASIQQVLQDLTVGSTYQVSFNWAGAQMQSRHGATTEYLAVSLGSQTQNTAVLNNASQGFTGWQTATLDFVASSTSETLKFLSVGTPNGLPPMALLTNVSATDVPEPGSLALLGGGLVGLGLVLRRRRKATKTPKTEA</sequence>
<dbReference type="InterPro" id="IPR013424">
    <property type="entry name" value="Ice-binding_C"/>
</dbReference>
<dbReference type="NCBIfam" id="TIGR02595">
    <property type="entry name" value="PEP_CTERM"/>
    <property type="match status" value="1"/>
</dbReference>
<evidence type="ECO:0000259" key="1">
    <source>
        <dbReference type="Pfam" id="PF07589"/>
    </source>
</evidence>
<feature type="domain" description="Ice-binding protein C-terminal" evidence="1">
    <location>
        <begin position="222"/>
        <end position="246"/>
    </location>
</feature>
<evidence type="ECO:0000313" key="2">
    <source>
        <dbReference type="EMBL" id="BAJ81390.1"/>
    </source>
</evidence>
<name>F0J030_ACIMA</name>
<protein>
    <recommendedName>
        <fullName evidence="1">Ice-binding protein C-terminal domain-containing protein</fullName>
    </recommendedName>
</protein>
<dbReference type="RefSeq" id="WP_013640384.1">
    <property type="nucleotide sequence ID" value="NC_015186.1"/>
</dbReference>
<dbReference type="AlphaFoldDB" id="F0J030"/>
<dbReference type="KEGG" id="amv:ACMV_20430"/>
<dbReference type="Proteomes" id="UP000007100">
    <property type="component" value="Chromosome"/>
</dbReference>
<accession>F0J030</accession>
<reference evidence="2 3" key="1">
    <citation type="submission" date="2010-12" db="EMBL/GenBank/DDBJ databases">
        <title>Whole genome sequence of Acidiphilium multivorum AIU301.</title>
        <authorList>
            <person name="Narita-Yamada S."/>
            <person name="Nakamura S."/>
            <person name="Ito N."/>
            <person name="Takarada H."/>
            <person name="Katano Y."/>
            <person name="Nakazawa H."/>
            <person name="Hosoyama A."/>
            <person name="Yamada R."/>
            <person name="Fujita N."/>
        </authorList>
    </citation>
    <scope>NUCLEOTIDE SEQUENCE [LARGE SCALE GENOMIC DNA]</scope>
    <source>
        <strain evidence="3">DSM 11245 / JCM 8867 / AIU301</strain>
    </source>
</reference>
<organism evidence="2 3">
    <name type="scientific">Acidiphilium multivorum (strain DSM 11245 / JCM 8867 / NBRC 100883 / AIU 301)</name>
    <dbReference type="NCBI Taxonomy" id="926570"/>
    <lineage>
        <taxon>Bacteria</taxon>
        <taxon>Pseudomonadati</taxon>
        <taxon>Pseudomonadota</taxon>
        <taxon>Alphaproteobacteria</taxon>
        <taxon>Acetobacterales</taxon>
        <taxon>Acidocellaceae</taxon>
        <taxon>Acidiphilium</taxon>
    </lineage>
</organism>
<dbReference type="HOGENOM" id="CLU_1080224_0_0_5"/>
<dbReference type="EMBL" id="AP012035">
    <property type="protein sequence ID" value="BAJ81390.1"/>
    <property type="molecule type" value="Genomic_DNA"/>
</dbReference>
<dbReference type="Gene3D" id="2.60.120.260">
    <property type="entry name" value="Galactose-binding domain-like"/>
    <property type="match status" value="1"/>
</dbReference>
<dbReference type="OrthoDB" id="7874461at2"/>
<keyword evidence="3" id="KW-1185">Reference proteome</keyword>